<organism evidence="1 2">
    <name type="scientific">Saccharopolyspora erythraea (strain ATCC 11635 / DSM 40517 / JCM 4748 / NBRC 13426 / NCIMB 8594 / NRRL 2338)</name>
    <dbReference type="NCBI Taxonomy" id="405948"/>
    <lineage>
        <taxon>Bacteria</taxon>
        <taxon>Bacillati</taxon>
        <taxon>Actinomycetota</taxon>
        <taxon>Actinomycetes</taxon>
        <taxon>Pseudonocardiales</taxon>
        <taxon>Pseudonocardiaceae</taxon>
        <taxon>Saccharopolyspora</taxon>
    </lineage>
</organism>
<dbReference type="RefSeq" id="WP_009943320.1">
    <property type="nucleotide sequence ID" value="NC_009142.1"/>
</dbReference>
<reference evidence="1 2" key="1">
    <citation type="journal article" date="2007" name="Nat. Biotechnol.">
        <title>Complete genome sequence of the erythromycin-producing bacterium Saccharopolyspora erythraea NRRL23338.</title>
        <authorList>
            <person name="Oliynyk M."/>
            <person name="Samborskyy M."/>
            <person name="Lester J.B."/>
            <person name="Mironenko T."/>
            <person name="Scott N."/>
            <person name="Dickens S."/>
            <person name="Haydock S.F."/>
            <person name="Leadlay P.F."/>
        </authorList>
    </citation>
    <scope>NUCLEOTIDE SEQUENCE [LARGE SCALE GENOMIC DNA]</scope>
    <source>
        <strain evidence="2">ATCC 11635 / DSM 40517 / JCM 4748 / NBRC 13426 / NCIMB 8594 / NRRL 2338</strain>
    </source>
</reference>
<dbReference type="EMBL" id="AM420293">
    <property type="protein sequence ID" value="CAM05909.1"/>
    <property type="molecule type" value="Genomic_DNA"/>
</dbReference>
<dbReference type="OrthoDB" id="3691612at2"/>
<gene>
    <name evidence="1" type="ordered locus">SACE_6743</name>
</gene>
<dbReference type="Proteomes" id="UP000006728">
    <property type="component" value="Chromosome"/>
</dbReference>
<name>A4FPD4_SACEN</name>
<evidence type="ECO:0000313" key="2">
    <source>
        <dbReference type="Proteomes" id="UP000006728"/>
    </source>
</evidence>
<dbReference type="AlphaFoldDB" id="A4FPD4"/>
<evidence type="ECO:0000313" key="1">
    <source>
        <dbReference type="EMBL" id="CAM05909.1"/>
    </source>
</evidence>
<accession>A4FPD4</accession>
<dbReference type="eggNOG" id="ENOG502ZG5H">
    <property type="taxonomic scope" value="Bacteria"/>
</dbReference>
<protein>
    <submittedName>
        <fullName evidence="1">Uncharacterized protein</fullName>
    </submittedName>
</protein>
<sequence length="77" mass="8747">MAFWIVGVGEKVRHATDIRPGAAPAGDWIPTLCEVWIRVPFSTVIGQEPKSKDVTERCPNCTEAVSQRKYRDINWDF</sequence>
<keyword evidence="2" id="KW-1185">Reference proteome</keyword>
<dbReference type="HOGENOM" id="CLU_182304_0_0_11"/>
<dbReference type="STRING" id="405948.SACE_6743"/>
<dbReference type="KEGG" id="sen:SACE_6743"/>
<proteinExistence type="predicted"/>